<dbReference type="InterPro" id="IPR045083">
    <property type="entry name" value="ATP_synth_F0_asu_bact/mt"/>
</dbReference>
<feature type="transmembrane region" description="Helical" evidence="12">
    <location>
        <begin position="126"/>
        <end position="146"/>
    </location>
</feature>
<evidence type="ECO:0000256" key="10">
    <source>
        <dbReference type="ARBA" id="ARBA00023310"/>
    </source>
</evidence>
<reference evidence="13" key="1">
    <citation type="journal article" date="2017" name="Mol. Phylogenet. Evol.">
        <title>Mitochondrial phylogenomics and genome rearrangements in the barklice (Insecta: Psocodea).</title>
        <authorList>
            <person name="Yoshizawa K."/>
            <person name="Johnson K.P."/>
            <person name="Sweet A.D."/>
            <person name="Yao I."/>
            <person name="Ferreira R.L."/>
            <person name="Cameron S.L."/>
        </authorList>
    </citation>
    <scope>NUCLEOTIDE SEQUENCE</scope>
</reference>
<dbReference type="SUPFAM" id="SSF81336">
    <property type="entry name" value="F1F0 ATP synthase subunit A"/>
    <property type="match status" value="1"/>
</dbReference>
<feature type="transmembrane region" description="Helical" evidence="12">
    <location>
        <begin position="100"/>
        <end position="120"/>
    </location>
</feature>
<dbReference type="InterPro" id="IPR023011">
    <property type="entry name" value="ATP_synth_F0_asu_AS"/>
</dbReference>
<keyword evidence="4" id="KW-0138">CF(0)</keyword>
<evidence type="ECO:0000256" key="1">
    <source>
        <dbReference type="ARBA" id="ARBA00004141"/>
    </source>
</evidence>
<evidence type="ECO:0000256" key="12">
    <source>
        <dbReference type="SAM" id="Phobius"/>
    </source>
</evidence>
<dbReference type="EMBL" id="MG255139">
    <property type="protein sequence ID" value="ATU07060.1"/>
    <property type="molecule type" value="Genomic_DNA"/>
</dbReference>
<name>A0A343QCB3_9NEOP</name>
<keyword evidence="5 12" id="KW-0812">Transmembrane</keyword>
<feature type="transmembrane region" description="Helical" evidence="12">
    <location>
        <begin position="158"/>
        <end position="176"/>
    </location>
</feature>
<keyword evidence="8" id="KW-0406">Ion transport</keyword>
<evidence type="ECO:0000256" key="11">
    <source>
        <dbReference type="RuleBase" id="RU004450"/>
    </source>
</evidence>
<gene>
    <name evidence="13" type="primary">ATP6</name>
</gene>
<evidence type="ECO:0000313" key="13">
    <source>
        <dbReference type="EMBL" id="ATU07060.1"/>
    </source>
</evidence>
<evidence type="ECO:0000256" key="2">
    <source>
        <dbReference type="ARBA" id="ARBA00006810"/>
    </source>
</evidence>
<dbReference type="PRINTS" id="PR00123">
    <property type="entry name" value="ATPASEA"/>
</dbReference>
<keyword evidence="7 12" id="KW-1133">Transmembrane helix</keyword>
<accession>A0A343QCB3</accession>
<keyword evidence="9 12" id="KW-0472">Membrane</keyword>
<evidence type="ECO:0000256" key="5">
    <source>
        <dbReference type="ARBA" id="ARBA00022692"/>
    </source>
</evidence>
<dbReference type="AlphaFoldDB" id="A0A343QCB3"/>
<evidence type="ECO:0000256" key="3">
    <source>
        <dbReference type="ARBA" id="ARBA00022448"/>
    </source>
</evidence>
<dbReference type="PANTHER" id="PTHR11410">
    <property type="entry name" value="ATP SYNTHASE SUBUNIT A"/>
    <property type="match status" value="1"/>
</dbReference>
<keyword evidence="3" id="KW-0813">Transport</keyword>
<evidence type="ECO:0000256" key="4">
    <source>
        <dbReference type="ARBA" id="ARBA00022547"/>
    </source>
</evidence>
<dbReference type="InterPro" id="IPR000568">
    <property type="entry name" value="ATP_synth_F0_asu"/>
</dbReference>
<proteinExistence type="inferred from homology"/>
<sequence>MMMNLFSSFDPSTSIFNLSLNWTSMMIPFIMIPLSFWNLPSRFNYLWKTILNKLHMEFKLLLGPSQHQGTTLIFTSLFSMIMFINLMGLFPHIFTSSSHLVFCLSFALPLWVSFMLFGWINNTKHMFAHLVPMNTPNILMPFMVCIETISNLIRPGTLAIRLTANMMAGHLLITLLGNSSAQASPSVLLMILFIQILLLLLETAVAIIQSYVFSILANLYSSEVI</sequence>
<dbReference type="GO" id="GO:0046933">
    <property type="term" value="F:proton-transporting ATP synthase activity, rotational mechanism"/>
    <property type="evidence" value="ECO:0007669"/>
    <property type="project" value="TreeGrafter"/>
</dbReference>
<dbReference type="PANTHER" id="PTHR11410:SF0">
    <property type="entry name" value="ATP SYNTHASE SUBUNIT A"/>
    <property type="match status" value="1"/>
</dbReference>
<evidence type="ECO:0000256" key="8">
    <source>
        <dbReference type="ARBA" id="ARBA00023065"/>
    </source>
</evidence>
<dbReference type="PROSITE" id="PS00449">
    <property type="entry name" value="ATPASE_A"/>
    <property type="match status" value="1"/>
</dbReference>
<evidence type="ECO:0000256" key="9">
    <source>
        <dbReference type="ARBA" id="ARBA00023136"/>
    </source>
</evidence>
<dbReference type="GO" id="GO:0005743">
    <property type="term" value="C:mitochondrial inner membrane"/>
    <property type="evidence" value="ECO:0007669"/>
    <property type="project" value="UniProtKB-SubCell"/>
</dbReference>
<comment type="subcellular location">
    <subcellularLocation>
        <location evidence="1">Membrane</location>
        <topology evidence="1">Multi-pass membrane protein</topology>
    </subcellularLocation>
    <subcellularLocation>
        <location evidence="11">Mitochondrion inner membrane</location>
        <topology evidence="11">Multi-pass membrane protein</topology>
    </subcellularLocation>
</comment>
<keyword evidence="13" id="KW-0496">Mitochondrion</keyword>
<dbReference type="Pfam" id="PF00119">
    <property type="entry name" value="ATP-synt_A"/>
    <property type="match status" value="1"/>
</dbReference>
<organism evidence="13">
    <name type="scientific">Neotrogla sp. 5 KY-2017</name>
    <dbReference type="NCBI Taxonomy" id="2051645"/>
    <lineage>
        <taxon>Eukaryota</taxon>
        <taxon>Metazoa</taxon>
        <taxon>Ecdysozoa</taxon>
        <taxon>Arthropoda</taxon>
        <taxon>Hexapoda</taxon>
        <taxon>Insecta</taxon>
        <taxon>Pterygota</taxon>
        <taxon>Neoptera</taxon>
        <taxon>Paraneoptera</taxon>
        <taxon>Psocodea</taxon>
        <taxon>Trogiomorpha</taxon>
        <taxon>Prionoglaridetae</taxon>
        <taxon>Prionoglarididae</taxon>
        <taxon>Neotrogla</taxon>
    </lineage>
</organism>
<evidence type="ECO:0000256" key="6">
    <source>
        <dbReference type="ARBA" id="ARBA00022781"/>
    </source>
</evidence>
<feature type="transmembrane region" description="Helical" evidence="12">
    <location>
        <begin position="188"/>
        <end position="213"/>
    </location>
</feature>
<geneLocation type="mitochondrion" evidence="13"/>
<dbReference type="Gene3D" id="1.20.120.220">
    <property type="entry name" value="ATP synthase, F0 complex, subunit A"/>
    <property type="match status" value="1"/>
</dbReference>
<dbReference type="CDD" id="cd00310">
    <property type="entry name" value="ATP-synt_Fo_a_6"/>
    <property type="match status" value="1"/>
</dbReference>
<feature type="transmembrane region" description="Helical" evidence="12">
    <location>
        <begin position="69"/>
        <end position="88"/>
    </location>
</feature>
<dbReference type="InterPro" id="IPR035908">
    <property type="entry name" value="F0_ATP_A_sf"/>
</dbReference>
<comment type="similarity">
    <text evidence="2">Belongs to the ATPase A chain family.</text>
</comment>
<dbReference type="NCBIfam" id="TIGR01131">
    <property type="entry name" value="ATP_synt_6_or_A"/>
    <property type="match status" value="1"/>
</dbReference>
<evidence type="ECO:0000256" key="7">
    <source>
        <dbReference type="ARBA" id="ARBA00022989"/>
    </source>
</evidence>
<feature type="transmembrane region" description="Helical" evidence="12">
    <location>
        <begin position="20"/>
        <end position="39"/>
    </location>
</feature>
<dbReference type="GO" id="GO:0045259">
    <property type="term" value="C:proton-transporting ATP synthase complex"/>
    <property type="evidence" value="ECO:0007669"/>
    <property type="project" value="UniProtKB-KW"/>
</dbReference>
<keyword evidence="6" id="KW-0375">Hydrogen ion transport</keyword>
<protein>
    <recommendedName>
        <fullName evidence="11">ATP synthase subunit a</fullName>
    </recommendedName>
</protein>
<keyword evidence="10" id="KW-0066">ATP synthesis</keyword>